<dbReference type="InterPro" id="IPR018997">
    <property type="entry name" value="PUB_domain"/>
</dbReference>
<protein>
    <recommendedName>
        <fullName evidence="1">PUB domain-containing protein</fullName>
    </recommendedName>
</protein>
<name>A0A087TBH2_STEMI</name>
<gene>
    <name evidence="2" type="ORF">X975_04174</name>
</gene>
<sequence length="186" mass="22042">MSFRDLLSDSLNSLVANNDSKTAREAIETLLKIHRNILYNEYETSYRRIKQGNPAFLKKVWSLKPGRRFMILCGWIEVEDLVVFNSDEKLIDIIETLVEHRSLVPSYSEWEESTKYEGKSEDQLREERLREKAAKERQKELEEFMKDKKYKENLAQSIKAKIAEDNMRRKQVFTHPVVEITTSRLL</sequence>
<dbReference type="CDD" id="cd09212">
    <property type="entry name" value="PUB"/>
    <property type="match status" value="1"/>
</dbReference>
<dbReference type="OMA" id="FNIREMA"/>
<dbReference type="Pfam" id="PF09409">
    <property type="entry name" value="PUB"/>
    <property type="match status" value="1"/>
</dbReference>
<dbReference type="SUPFAM" id="SSF143503">
    <property type="entry name" value="PUG domain-like"/>
    <property type="match status" value="1"/>
</dbReference>
<feature type="non-terminal residue" evidence="2">
    <location>
        <position position="186"/>
    </location>
</feature>
<evidence type="ECO:0000313" key="3">
    <source>
        <dbReference type="Proteomes" id="UP000054359"/>
    </source>
</evidence>
<evidence type="ECO:0000313" key="2">
    <source>
        <dbReference type="EMBL" id="KFM62461.1"/>
    </source>
</evidence>
<evidence type="ECO:0000259" key="1">
    <source>
        <dbReference type="Pfam" id="PF09409"/>
    </source>
</evidence>
<accession>A0A087TBH2</accession>
<dbReference type="Proteomes" id="UP000054359">
    <property type="component" value="Unassembled WGS sequence"/>
</dbReference>
<keyword evidence="3" id="KW-1185">Reference proteome</keyword>
<reference evidence="2 3" key="1">
    <citation type="submission" date="2013-11" db="EMBL/GenBank/DDBJ databases">
        <title>Genome sequencing of Stegodyphus mimosarum.</title>
        <authorList>
            <person name="Bechsgaard J."/>
        </authorList>
    </citation>
    <scope>NUCLEOTIDE SEQUENCE [LARGE SCALE GENOMIC DNA]</scope>
</reference>
<dbReference type="Gene3D" id="1.20.58.2190">
    <property type="match status" value="1"/>
</dbReference>
<dbReference type="PANTHER" id="PTHR46713:SF1">
    <property type="entry name" value="F13M7.16 PROTEIN"/>
    <property type="match status" value="1"/>
</dbReference>
<dbReference type="InterPro" id="IPR036339">
    <property type="entry name" value="PUB-like_dom_sf"/>
</dbReference>
<organism evidence="2 3">
    <name type="scientific">Stegodyphus mimosarum</name>
    <name type="common">African social velvet spider</name>
    <dbReference type="NCBI Taxonomy" id="407821"/>
    <lineage>
        <taxon>Eukaryota</taxon>
        <taxon>Metazoa</taxon>
        <taxon>Ecdysozoa</taxon>
        <taxon>Arthropoda</taxon>
        <taxon>Chelicerata</taxon>
        <taxon>Arachnida</taxon>
        <taxon>Araneae</taxon>
        <taxon>Araneomorphae</taxon>
        <taxon>Entelegynae</taxon>
        <taxon>Eresoidea</taxon>
        <taxon>Eresidae</taxon>
        <taxon>Stegodyphus</taxon>
    </lineage>
</organism>
<proteinExistence type="predicted"/>
<dbReference type="EMBL" id="KK114446">
    <property type="protein sequence ID" value="KFM62461.1"/>
    <property type="molecule type" value="Genomic_DNA"/>
</dbReference>
<dbReference type="STRING" id="407821.A0A087TBH2"/>
<dbReference type="AlphaFoldDB" id="A0A087TBH2"/>
<dbReference type="OrthoDB" id="49605at2759"/>
<dbReference type="PANTHER" id="PTHR46713">
    <property type="entry name" value="F13M7.16 PROTEIN"/>
    <property type="match status" value="1"/>
</dbReference>
<feature type="domain" description="PUB" evidence="1">
    <location>
        <begin position="22"/>
        <end position="87"/>
    </location>
</feature>